<keyword evidence="5" id="KW-0808">Transferase</keyword>
<reference evidence="14 15" key="1">
    <citation type="journal article" date="2019" name="Sci. Rep.">
        <title>Comparative genomics of chytrid fungi reveal insights into the obligate biotrophic and pathogenic lifestyle of Synchytrium endobioticum.</title>
        <authorList>
            <person name="van de Vossenberg B.T.L.H."/>
            <person name="Warris S."/>
            <person name="Nguyen H.D.T."/>
            <person name="van Gent-Pelzer M.P.E."/>
            <person name="Joly D.L."/>
            <person name="van de Geest H.C."/>
            <person name="Bonants P.J.M."/>
            <person name="Smith D.S."/>
            <person name="Levesque C.A."/>
            <person name="van der Lee T.A.J."/>
        </authorList>
    </citation>
    <scope>NUCLEOTIDE SEQUENCE [LARGE SCALE GENOMIC DNA]</scope>
    <source>
        <strain evidence="14 15">CBS 809.83</strain>
    </source>
</reference>
<dbReference type="InterPro" id="IPR014729">
    <property type="entry name" value="Rossmann-like_a/b/a_fold"/>
</dbReference>
<evidence type="ECO:0000256" key="11">
    <source>
        <dbReference type="ARBA" id="ARBA00049564"/>
    </source>
</evidence>
<dbReference type="NCBIfam" id="TIGR00420">
    <property type="entry name" value="trmU"/>
    <property type="match status" value="1"/>
</dbReference>
<name>A0A507E7L1_9FUNG</name>
<dbReference type="PANTHER" id="PTHR11933:SF5">
    <property type="entry name" value="MITOCHONDRIAL TRNA-SPECIFIC 2-THIOURIDYLASE 1"/>
    <property type="match status" value="1"/>
</dbReference>
<protein>
    <recommendedName>
        <fullName evidence="3">tRNA-5-taurinomethyluridine 2-sulfurtransferase</fullName>
        <ecNumber evidence="3">2.8.1.14</ecNumber>
    </recommendedName>
</protein>
<dbReference type="EC" id="2.8.1.14" evidence="3"/>
<evidence type="ECO:0000256" key="3">
    <source>
        <dbReference type="ARBA" id="ARBA00011953"/>
    </source>
</evidence>
<evidence type="ECO:0000256" key="1">
    <source>
        <dbReference type="ARBA" id="ARBA00003986"/>
    </source>
</evidence>
<sequence>MSGGVDSSVSAHLLLQQNYRVTGVFMQNWDSRDENGSCPSEKDWIDVQRVCSHLGIQCYKVDYQKEYWVGVFDNFLDAYARGATPNPDVDCNRVVKFGRFLDQFIRKDTASPASCGDGDVGVQAICNTADYIATGHYARTRNSLLLRPTDSSKDQTYYLSTITSGALSRTLFPLGHLRKTEVKQLARDINLPSSVSTKPESMGICFVGKRPFNEFLNDYIAPQPGLIRSIEDGTVMGTHQGIWHFTVGQRARVGGADVKWYVARTDLESSTVFIAPGRSHPSLFRSKLGVKTFHWIAGCAPPQFDETGTLQICAKYRYRTDAVPAILTRAAEKDDKDGGISYDITFRDPQLSVAVGQHVALYDGDVCLGGGAIDSVA</sequence>
<accession>A0A507E7L1</accession>
<dbReference type="GO" id="GO:0005739">
    <property type="term" value="C:mitochondrion"/>
    <property type="evidence" value="ECO:0007669"/>
    <property type="project" value="TreeGrafter"/>
</dbReference>
<dbReference type="GO" id="GO:0016783">
    <property type="term" value="F:sulfurtransferase activity"/>
    <property type="evidence" value="ECO:0007669"/>
    <property type="project" value="InterPro"/>
</dbReference>
<feature type="domain" description="tRNA-specific 2-thiouridylase MnmA-like C-terminal" evidence="12">
    <location>
        <begin position="286"/>
        <end position="373"/>
    </location>
</feature>
<dbReference type="Gene3D" id="2.30.30.280">
    <property type="entry name" value="Adenine nucleotide alpha hydrolases-like domains"/>
    <property type="match status" value="1"/>
</dbReference>
<keyword evidence="9" id="KW-0694">RNA-binding</keyword>
<dbReference type="InterPro" id="IPR004506">
    <property type="entry name" value="MnmA-like"/>
</dbReference>
<dbReference type="Gene3D" id="2.40.30.10">
    <property type="entry name" value="Translation factors"/>
    <property type="match status" value="1"/>
</dbReference>
<dbReference type="InterPro" id="IPR046885">
    <property type="entry name" value="MnmA-like_C"/>
</dbReference>
<evidence type="ECO:0000313" key="15">
    <source>
        <dbReference type="Proteomes" id="UP000318582"/>
    </source>
</evidence>
<dbReference type="Pfam" id="PF03054">
    <property type="entry name" value="tRNA_Me_trans"/>
    <property type="match status" value="1"/>
</dbReference>
<dbReference type="GO" id="GO:0005524">
    <property type="term" value="F:ATP binding"/>
    <property type="evidence" value="ECO:0007669"/>
    <property type="project" value="UniProtKB-KW"/>
</dbReference>
<dbReference type="EMBL" id="QEAQ01000029">
    <property type="protein sequence ID" value="TPX59090.1"/>
    <property type="molecule type" value="Genomic_DNA"/>
</dbReference>
<comment type="catalytic activity">
    <reaction evidence="11">
        <text>5-taurinomethyluridine(34) in tRNA + S-sulfanyl-L-cysteinyl-[protein] + AH2 + ATP = 5-taurinomethyl-2-thiouridine(34) in tRNA + L-cysteinyl-[protein] + A + AMP + diphosphate + H(+)</text>
        <dbReference type="Rhea" id="RHEA:47040"/>
        <dbReference type="Rhea" id="RHEA-COMP:10131"/>
        <dbReference type="Rhea" id="RHEA-COMP:11726"/>
        <dbReference type="Rhea" id="RHEA-COMP:11732"/>
        <dbReference type="Rhea" id="RHEA-COMP:11733"/>
        <dbReference type="ChEBI" id="CHEBI:13193"/>
        <dbReference type="ChEBI" id="CHEBI:15378"/>
        <dbReference type="ChEBI" id="CHEBI:17499"/>
        <dbReference type="ChEBI" id="CHEBI:29950"/>
        <dbReference type="ChEBI" id="CHEBI:30616"/>
        <dbReference type="ChEBI" id="CHEBI:33019"/>
        <dbReference type="ChEBI" id="CHEBI:61963"/>
        <dbReference type="ChEBI" id="CHEBI:87171"/>
        <dbReference type="ChEBI" id="CHEBI:87172"/>
        <dbReference type="ChEBI" id="CHEBI:456215"/>
        <dbReference type="EC" id="2.8.1.14"/>
    </reaction>
</comment>
<keyword evidence="15" id="KW-1185">Reference proteome</keyword>
<feature type="domain" description="tRNA-specific 2-thiouridylase MnmA-like central" evidence="13">
    <location>
        <begin position="214"/>
        <end position="275"/>
    </location>
</feature>
<dbReference type="InterPro" id="IPR023382">
    <property type="entry name" value="MnmA-like_central_sf"/>
</dbReference>
<dbReference type="InterPro" id="IPR046884">
    <property type="entry name" value="MnmA-like_central"/>
</dbReference>
<evidence type="ECO:0000259" key="13">
    <source>
        <dbReference type="Pfam" id="PF20259"/>
    </source>
</evidence>
<dbReference type="CDD" id="cd01998">
    <property type="entry name" value="MnmA_TRMU-like"/>
    <property type="match status" value="1"/>
</dbReference>
<evidence type="ECO:0000256" key="8">
    <source>
        <dbReference type="ARBA" id="ARBA00022840"/>
    </source>
</evidence>
<comment type="function">
    <text evidence="1">Catalyzes the 2-thiolation of uridine at the wobble position (U34) of mitochondrial tRNA(Lys), tRNA(Glu) and tRNA(Gln). Required for the formation of 5-taurinomethyl-2-thiouridine (tm5s2U) of mitochondrial tRNA(Lys), tRNA(Glu), and tRNA(Gln) at the wobble position. ATP is required to activate the C2 atom of the wobble base.</text>
</comment>
<dbReference type="Gene3D" id="3.40.50.620">
    <property type="entry name" value="HUPs"/>
    <property type="match status" value="1"/>
</dbReference>
<keyword evidence="8" id="KW-0067">ATP-binding</keyword>
<dbReference type="GO" id="GO:0000049">
    <property type="term" value="F:tRNA binding"/>
    <property type="evidence" value="ECO:0007669"/>
    <property type="project" value="UniProtKB-KW"/>
</dbReference>
<dbReference type="AlphaFoldDB" id="A0A507E7L1"/>
<dbReference type="Pfam" id="PF20259">
    <property type="entry name" value="tRNA_Me_trans_M"/>
    <property type="match status" value="1"/>
</dbReference>
<evidence type="ECO:0000256" key="2">
    <source>
        <dbReference type="ARBA" id="ARBA00006191"/>
    </source>
</evidence>
<proteinExistence type="inferred from homology"/>
<keyword evidence="4" id="KW-0820">tRNA-binding</keyword>
<organism evidence="14 15">
    <name type="scientific">Powellomyces hirtus</name>
    <dbReference type="NCBI Taxonomy" id="109895"/>
    <lineage>
        <taxon>Eukaryota</taxon>
        <taxon>Fungi</taxon>
        <taxon>Fungi incertae sedis</taxon>
        <taxon>Chytridiomycota</taxon>
        <taxon>Chytridiomycota incertae sedis</taxon>
        <taxon>Chytridiomycetes</taxon>
        <taxon>Spizellomycetales</taxon>
        <taxon>Powellomycetaceae</taxon>
        <taxon>Powellomyces</taxon>
    </lineage>
</organism>
<evidence type="ECO:0000256" key="10">
    <source>
        <dbReference type="ARBA" id="ARBA00023157"/>
    </source>
</evidence>
<dbReference type="STRING" id="109895.A0A507E7L1"/>
<keyword evidence="6" id="KW-0819">tRNA processing</keyword>
<evidence type="ECO:0000259" key="12">
    <source>
        <dbReference type="Pfam" id="PF20258"/>
    </source>
</evidence>
<comment type="caution">
    <text evidence="14">The sequence shown here is derived from an EMBL/GenBank/DDBJ whole genome shotgun (WGS) entry which is preliminary data.</text>
</comment>
<dbReference type="GO" id="GO:0002143">
    <property type="term" value="P:tRNA wobble position uridine thiolation"/>
    <property type="evidence" value="ECO:0007669"/>
    <property type="project" value="TreeGrafter"/>
</dbReference>
<dbReference type="Pfam" id="PF20258">
    <property type="entry name" value="tRNA_Me_trans_C"/>
    <property type="match status" value="1"/>
</dbReference>
<evidence type="ECO:0000256" key="5">
    <source>
        <dbReference type="ARBA" id="ARBA00022679"/>
    </source>
</evidence>
<evidence type="ECO:0000256" key="7">
    <source>
        <dbReference type="ARBA" id="ARBA00022741"/>
    </source>
</evidence>
<dbReference type="FunFam" id="2.30.30.280:FF:000001">
    <property type="entry name" value="tRNA-specific 2-thiouridylase MnmA"/>
    <property type="match status" value="1"/>
</dbReference>
<comment type="similarity">
    <text evidence="2">Belongs to the MnmA/TRMU family.</text>
</comment>
<dbReference type="SUPFAM" id="SSF52402">
    <property type="entry name" value="Adenine nucleotide alpha hydrolases-like"/>
    <property type="match status" value="1"/>
</dbReference>
<keyword evidence="7" id="KW-0547">Nucleotide-binding</keyword>
<evidence type="ECO:0000256" key="6">
    <source>
        <dbReference type="ARBA" id="ARBA00022694"/>
    </source>
</evidence>
<evidence type="ECO:0000256" key="4">
    <source>
        <dbReference type="ARBA" id="ARBA00022555"/>
    </source>
</evidence>
<keyword evidence="10" id="KW-1015">Disulfide bond</keyword>
<evidence type="ECO:0000256" key="9">
    <source>
        <dbReference type="ARBA" id="ARBA00022884"/>
    </source>
</evidence>
<dbReference type="PANTHER" id="PTHR11933">
    <property type="entry name" value="TRNA 5-METHYLAMINOMETHYL-2-THIOURIDYLATE -METHYLTRANSFERASE"/>
    <property type="match status" value="1"/>
</dbReference>
<evidence type="ECO:0000313" key="14">
    <source>
        <dbReference type="EMBL" id="TPX59090.1"/>
    </source>
</evidence>
<gene>
    <name evidence="14" type="ORF">PhCBS80983_g02716</name>
</gene>
<dbReference type="Proteomes" id="UP000318582">
    <property type="component" value="Unassembled WGS sequence"/>
</dbReference>